<dbReference type="Proteomes" id="UP001165064">
    <property type="component" value="Unassembled WGS sequence"/>
</dbReference>
<accession>A0ACB5U167</accession>
<organism evidence="1 2">
    <name type="scientific">Ambrosiozyma monospora</name>
    <name type="common">Yeast</name>
    <name type="synonym">Endomycopsis monosporus</name>
    <dbReference type="NCBI Taxonomy" id="43982"/>
    <lineage>
        <taxon>Eukaryota</taxon>
        <taxon>Fungi</taxon>
        <taxon>Dikarya</taxon>
        <taxon>Ascomycota</taxon>
        <taxon>Saccharomycotina</taxon>
        <taxon>Pichiomycetes</taxon>
        <taxon>Pichiales</taxon>
        <taxon>Pichiaceae</taxon>
        <taxon>Ambrosiozyma</taxon>
    </lineage>
</organism>
<sequence>MNESITSFITKCVGLSSFTESLKNIIQLHKNQNAPERKPKPKKRGRKRKRPVEDEDEDEDMDEPMVDADKKDLFKPVVIVLDGLDRVPINNDIGNICFALSRLHEQDPLFDNFSFVSIVTRSDILDLSTSGIPTITFTPYTPDQVMSIITDFILQKKWVQLQAKGTHMKESTMKTFIKTYVKLIYETYYSYFGTDIKLIMPVLQKLWPLFHNPLLEAKLTNGKKIDALFIFMKLKPYLTEISLVDQLDNSQSDIVKVIEQKMAESNTHKTLQDSNTTTINNSLATREDLDHVNQLSTRTKYLIIAAYIASVNDPKFDMHFFTKHKDTRIKNRYKTANRRKVVGSIAKSRFYCPQTFTLERLLAILTSISDSHNGVKLISDVELMSEVATLTTLKTLVRSRSNDPLSGHAKWKCNVRWSIVKQLADEVGFEITNYIEQDSVIA</sequence>
<protein>
    <submittedName>
        <fullName evidence="1">Unnamed protein product</fullName>
    </submittedName>
</protein>
<name>A0ACB5U167_AMBMO</name>
<reference evidence="1" key="1">
    <citation type="submission" date="2023-04" db="EMBL/GenBank/DDBJ databases">
        <title>Ambrosiozyma monospora NBRC 10751.</title>
        <authorList>
            <person name="Ichikawa N."/>
            <person name="Sato H."/>
            <person name="Tonouchi N."/>
        </authorList>
    </citation>
    <scope>NUCLEOTIDE SEQUENCE</scope>
    <source>
        <strain evidence="1">NBRC 10751</strain>
    </source>
</reference>
<keyword evidence="2" id="KW-1185">Reference proteome</keyword>
<proteinExistence type="predicted"/>
<gene>
    <name evidence="1" type="ORF">Amon02_001058200</name>
</gene>
<dbReference type="EMBL" id="BSXS01010810">
    <property type="protein sequence ID" value="GME98966.1"/>
    <property type="molecule type" value="Genomic_DNA"/>
</dbReference>
<evidence type="ECO:0000313" key="2">
    <source>
        <dbReference type="Proteomes" id="UP001165064"/>
    </source>
</evidence>
<comment type="caution">
    <text evidence="1">The sequence shown here is derived from an EMBL/GenBank/DDBJ whole genome shotgun (WGS) entry which is preliminary data.</text>
</comment>
<evidence type="ECO:0000313" key="1">
    <source>
        <dbReference type="EMBL" id="GME98966.1"/>
    </source>
</evidence>